<gene>
    <name evidence="2" type="ORF">HX099_06405</name>
</gene>
<feature type="transmembrane region" description="Helical" evidence="1">
    <location>
        <begin position="89"/>
        <end position="108"/>
    </location>
</feature>
<evidence type="ECO:0000256" key="1">
    <source>
        <dbReference type="SAM" id="Phobius"/>
    </source>
</evidence>
<accession>A0AAW7DUE6</accession>
<organism evidence="2 3">
    <name type="scientific">Thiopseudomonas alkaliphila</name>
    <dbReference type="NCBI Taxonomy" id="1697053"/>
    <lineage>
        <taxon>Bacteria</taxon>
        <taxon>Pseudomonadati</taxon>
        <taxon>Pseudomonadota</taxon>
        <taxon>Gammaproteobacteria</taxon>
        <taxon>Pseudomonadales</taxon>
        <taxon>Pseudomonadaceae</taxon>
        <taxon>Thiopseudomonas</taxon>
    </lineage>
</organism>
<sequence>MEAISGFIQTIINFFRVIWEAFKNLFEWLGDAYDAFIDFLKNLPEWTFSKLVDGFIEFFNAIPVPDFFNQAASAFSGIPPEVVYFAQPLHIGTGVTMVLGAYLLRFIVRRLPFFG</sequence>
<keyword evidence="1" id="KW-0472">Membrane</keyword>
<dbReference type="RefSeq" id="WP_286593661.1">
    <property type="nucleotide sequence ID" value="NZ_JACANB010000003.1"/>
</dbReference>
<keyword evidence="1" id="KW-0812">Transmembrane</keyword>
<dbReference type="InterPro" id="IPR019670">
    <property type="entry name" value="DUF2523"/>
</dbReference>
<protein>
    <submittedName>
        <fullName evidence="2">DUF2523 domain-containing protein</fullName>
    </submittedName>
</protein>
<dbReference type="Pfam" id="PF10734">
    <property type="entry name" value="DUF2523"/>
    <property type="match status" value="1"/>
</dbReference>
<proteinExistence type="predicted"/>
<comment type="caution">
    <text evidence="2">The sequence shown here is derived from an EMBL/GenBank/DDBJ whole genome shotgun (WGS) entry which is preliminary data.</text>
</comment>
<dbReference type="Proteomes" id="UP001173465">
    <property type="component" value="Unassembled WGS sequence"/>
</dbReference>
<reference evidence="2" key="2">
    <citation type="journal article" date="2022" name="Sci. Total Environ.">
        <title>Prevalence, transmission, and molecular epidemiology of tet(X)-positive bacteria among humans, animals, and environmental niches in China: An epidemiological, and genomic-based study.</title>
        <authorList>
            <person name="Dong N."/>
            <person name="Zeng Y."/>
            <person name="Cai C."/>
            <person name="Sun C."/>
            <person name="Lu J."/>
            <person name="Liu C."/>
            <person name="Zhou H."/>
            <person name="Sun Q."/>
            <person name="Shu L."/>
            <person name="Wang H."/>
            <person name="Wang Y."/>
            <person name="Wang S."/>
            <person name="Wu C."/>
            <person name="Chan E.W."/>
            <person name="Chen G."/>
            <person name="Shen Z."/>
            <person name="Chen S."/>
            <person name="Zhang R."/>
        </authorList>
    </citation>
    <scope>NUCLEOTIDE SEQUENCE</scope>
    <source>
        <strain evidence="2">DF46-2-2</strain>
    </source>
</reference>
<evidence type="ECO:0000313" key="3">
    <source>
        <dbReference type="Proteomes" id="UP001173465"/>
    </source>
</evidence>
<dbReference type="AlphaFoldDB" id="A0AAW7DUE6"/>
<reference evidence="2" key="1">
    <citation type="submission" date="2020-06" db="EMBL/GenBank/DDBJ databases">
        <authorList>
            <person name="Dong N."/>
        </authorList>
    </citation>
    <scope>NUCLEOTIDE SEQUENCE</scope>
    <source>
        <strain evidence="2">DF46-2-2</strain>
    </source>
</reference>
<evidence type="ECO:0000313" key="2">
    <source>
        <dbReference type="EMBL" id="MDM1696293.1"/>
    </source>
</evidence>
<name>A0AAW7DUE6_9GAMM</name>
<dbReference type="EMBL" id="JACANB010000003">
    <property type="protein sequence ID" value="MDM1696293.1"/>
    <property type="molecule type" value="Genomic_DNA"/>
</dbReference>
<keyword evidence="1" id="KW-1133">Transmembrane helix</keyword>